<evidence type="ECO:0000259" key="4">
    <source>
        <dbReference type="SMART" id="SM00797"/>
    </source>
</evidence>
<evidence type="ECO:0000313" key="6">
    <source>
        <dbReference type="Proteomes" id="UP000214747"/>
    </source>
</evidence>
<gene>
    <name evidence="5" type="ORF">CEJ45_05450</name>
</gene>
<feature type="domain" description="Carboxyltransferase" evidence="4">
    <location>
        <begin position="23"/>
        <end position="323"/>
    </location>
</feature>
<dbReference type="PANTHER" id="PTHR43309:SF3">
    <property type="entry name" value="5-OXOPROLINASE SUBUNIT C"/>
    <property type="match status" value="1"/>
</dbReference>
<dbReference type="Gene3D" id="2.40.100.10">
    <property type="entry name" value="Cyclophilin-like"/>
    <property type="match status" value="1"/>
</dbReference>
<dbReference type="InterPro" id="IPR029000">
    <property type="entry name" value="Cyclophilin-like_dom_sf"/>
</dbReference>
<dbReference type="GO" id="GO:0016787">
    <property type="term" value="F:hydrolase activity"/>
    <property type="evidence" value="ECO:0007669"/>
    <property type="project" value="UniProtKB-KW"/>
</dbReference>
<dbReference type="PANTHER" id="PTHR43309">
    <property type="entry name" value="5-OXOPROLINASE SUBUNIT C"/>
    <property type="match status" value="1"/>
</dbReference>
<name>A0A225SXX1_9BURK</name>
<sequence>MIDIIQPGMLASVQDMGRSGHRSLGIHPGGALNTLALASANLLVGNPVDAAGLEITMGVAELRFTRDTRIALGGDDIGATLDGKPIAACWSIPVRAGSVLKLSLAAADSPEQAPRHSMRTYLAVAGGIDVPVVLGSRSTDLKAGFGGHQGRALKRGDKLPIGDASAASAAVHGPAFGVRSPRWSGLALRADEHSQHVTLRVLPGPEFDQFSKTSREALWSDTWRVTPNSNRMGYRLEGPELKRKQGRDMLSHGVVPGVIQVPPSGQPIILMGDAQTTGGYPKIGVIIGADLWKLAQAPLNATLRLEPCELADALAAAEEQQRYLDSIRATVAALDWSRATLYKK</sequence>
<keyword evidence="2 5" id="KW-0378">Hydrolase</keyword>
<keyword evidence="6" id="KW-1185">Reference proteome</keyword>
<protein>
    <submittedName>
        <fullName evidence="5">Allophanate hydrolase</fullName>
    </submittedName>
</protein>
<dbReference type="AlphaFoldDB" id="A0A225SXX1"/>
<dbReference type="RefSeq" id="WP_088754178.1">
    <property type="nucleotide sequence ID" value="NZ_JARJFG010000015.1"/>
</dbReference>
<dbReference type="InterPro" id="IPR052708">
    <property type="entry name" value="PxpC"/>
</dbReference>
<dbReference type="NCBIfam" id="TIGR00724">
    <property type="entry name" value="urea_amlyse_rel"/>
    <property type="match status" value="1"/>
</dbReference>
<evidence type="ECO:0000313" key="5">
    <source>
        <dbReference type="EMBL" id="OWY35849.1"/>
    </source>
</evidence>
<reference evidence="5 6" key="1">
    <citation type="journal article" date="2010" name="Int. J. Syst. Evol. Microbiol.">
        <title>Reclassification of Herbaspirillum putei as a later heterotypic synonym of Herbaspirillum huttiense, with the description of H. huttiense subsp. huttiense subsp. nov. and H. huttiense subsp. putei subsp. nov., comb. nov., and description of Herbaspirillum aquaticum sp. nov.</title>
        <authorList>
            <person name="Dobritsa A.P."/>
            <person name="Reddy M.C."/>
            <person name="Samadpour M."/>
        </authorList>
    </citation>
    <scope>NUCLEOTIDE SEQUENCE [LARGE SCALE GENOMIC DNA]</scope>
    <source>
        <strain evidence="5 6">IEH 4430</strain>
    </source>
</reference>
<dbReference type="EMBL" id="NJGV01000004">
    <property type="protein sequence ID" value="OWY35849.1"/>
    <property type="molecule type" value="Genomic_DNA"/>
</dbReference>
<keyword evidence="3" id="KW-0067">ATP-binding</keyword>
<dbReference type="InterPro" id="IPR003778">
    <property type="entry name" value="CT_A_B"/>
</dbReference>
<evidence type="ECO:0000256" key="1">
    <source>
        <dbReference type="ARBA" id="ARBA00022741"/>
    </source>
</evidence>
<dbReference type="SMART" id="SM00797">
    <property type="entry name" value="AHS2"/>
    <property type="match status" value="1"/>
</dbReference>
<organism evidence="5 6">
    <name type="scientific">Herbaspirillum aquaticum</name>
    <dbReference type="NCBI Taxonomy" id="568783"/>
    <lineage>
        <taxon>Bacteria</taxon>
        <taxon>Pseudomonadati</taxon>
        <taxon>Pseudomonadota</taxon>
        <taxon>Betaproteobacteria</taxon>
        <taxon>Burkholderiales</taxon>
        <taxon>Oxalobacteraceae</taxon>
        <taxon>Herbaspirillum</taxon>
    </lineage>
</organism>
<dbReference type="SUPFAM" id="SSF50891">
    <property type="entry name" value="Cyclophilin-like"/>
    <property type="match status" value="1"/>
</dbReference>
<proteinExistence type="predicted"/>
<comment type="caution">
    <text evidence="5">The sequence shown here is derived from an EMBL/GenBank/DDBJ whole genome shotgun (WGS) entry which is preliminary data.</text>
</comment>
<evidence type="ECO:0000256" key="2">
    <source>
        <dbReference type="ARBA" id="ARBA00022801"/>
    </source>
</evidence>
<dbReference type="Proteomes" id="UP000214747">
    <property type="component" value="Unassembled WGS sequence"/>
</dbReference>
<keyword evidence="1" id="KW-0547">Nucleotide-binding</keyword>
<dbReference type="GO" id="GO:0005524">
    <property type="term" value="F:ATP binding"/>
    <property type="evidence" value="ECO:0007669"/>
    <property type="project" value="UniProtKB-KW"/>
</dbReference>
<evidence type="ECO:0000256" key="3">
    <source>
        <dbReference type="ARBA" id="ARBA00022840"/>
    </source>
</evidence>
<accession>A0A225SXX1</accession>
<dbReference type="Pfam" id="PF02626">
    <property type="entry name" value="CT_A_B"/>
    <property type="match status" value="1"/>
</dbReference>